<organism evidence="1 2">
    <name type="scientific">Schizophyllum amplum</name>
    <dbReference type="NCBI Taxonomy" id="97359"/>
    <lineage>
        <taxon>Eukaryota</taxon>
        <taxon>Fungi</taxon>
        <taxon>Dikarya</taxon>
        <taxon>Basidiomycota</taxon>
        <taxon>Agaricomycotina</taxon>
        <taxon>Agaricomycetes</taxon>
        <taxon>Agaricomycetidae</taxon>
        <taxon>Agaricales</taxon>
        <taxon>Schizophyllaceae</taxon>
        <taxon>Schizophyllum</taxon>
    </lineage>
</organism>
<evidence type="ECO:0000313" key="1">
    <source>
        <dbReference type="EMBL" id="TRM62802.1"/>
    </source>
</evidence>
<reference evidence="1 2" key="1">
    <citation type="journal article" date="2019" name="New Phytol.">
        <title>Comparative genomics reveals unique wood-decay strategies and fruiting body development in the Schizophyllaceae.</title>
        <authorList>
            <person name="Almasi E."/>
            <person name="Sahu N."/>
            <person name="Krizsan K."/>
            <person name="Balint B."/>
            <person name="Kovacs G.M."/>
            <person name="Kiss B."/>
            <person name="Cseklye J."/>
            <person name="Drula E."/>
            <person name="Henrissat B."/>
            <person name="Nagy I."/>
            <person name="Chovatia M."/>
            <person name="Adam C."/>
            <person name="LaButti K."/>
            <person name="Lipzen A."/>
            <person name="Riley R."/>
            <person name="Grigoriev I.V."/>
            <person name="Nagy L.G."/>
        </authorList>
    </citation>
    <scope>NUCLEOTIDE SEQUENCE [LARGE SCALE GENOMIC DNA]</scope>
    <source>
        <strain evidence="1 2">NL-1724</strain>
    </source>
</reference>
<gene>
    <name evidence="1" type="ORF">BD626DRAFT_537230</name>
</gene>
<evidence type="ECO:0000313" key="2">
    <source>
        <dbReference type="Proteomes" id="UP000320762"/>
    </source>
</evidence>
<dbReference type="Proteomes" id="UP000320762">
    <property type="component" value="Unassembled WGS sequence"/>
</dbReference>
<dbReference type="SUPFAM" id="SSF52047">
    <property type="entry name" value="RNI-like"/>
    <property type="match status" value="1"/>
</dbReference>
<dbReference type="InterPro" id="IPR032675">
    <property type="entry name" value="LRR_dom_sf"/>
</dbReference>
<sequence length="334" mass="37296">MVNHPGCTFTRHVREILLGRPLVTDDSPLEPLDWLRRLPNITTLKLTGYPVLPGAMTEIPDIEPRLGRLPCLTTLSLHGITFVTLAAFISMLSMLPDLLDLNLQNVCINDTRIENKVSTVLRIPTDILSKLGRLHLCLLENSSDALVLLLPTLLSAKLVRYPPITEVHLQLPRSEAEVTLHLCELLRRISSRLTTIRIRIGQHDVDAAELGRLEFAQFAQLRSFTVELLRTTLWLGDEWEDGLNPRNIGILLAALQAPTLHTLTIHLLVLDAPHGPGTHMSWESLDRCLDILPLLKDVRLIIHAPALDLDTATNRICELLPRAVSRGILRFGSG</sequence>
<dbReference type="AlphaFoldDB" id="A0A550CDB2"/>
<evidence type="ECO:0008006" key="3">
    <source>
        <dbReference type="Google" id="ProtNLM"/>
    </source>
</evidence>
<protein>
    <recommendedName>
        <fullName evidence="3">F-box domain-containing protein</fullName>
    </recommendedName>
</protein>
<comment type="caution">
    <text evidence="1">The sequence shown here is derived from an EMBL/GenBank/DDBJ whole genome shotgun (WGS) entry which is preliminary data.</text>
</comment>
<name>A0A550CDB2_9AGAR</name>
<accession>A0A550CDB2</accession>
<dbReference type="Gene3D" id="3.80.10.10">
    <property type="entry name" value="Ribonuclease Inhibitor"/>
    <property type="match status" value="1"/>
</dbReference>
<keyword evidence="2" id="KW-1185">Reference proteome</keyword>
<proteinExistence type="predicted"/>
<dbReference type="EMBL" id="VDMD01000011">
    <property type="protein sequence ID" value="TRM62802.1"/>
    <property type="molecule type" value="Genomic_DNA"/>
</dbReference>